<name>K9CTR6_SPHYA</name>
<keyword evidence="4" id="KW-1185">Reference proteome</keyword>
<evidence type="ECO:0000256" key="1">
    <source>
        <dbReference type="PROSITE-ProRule" id="PRU00169"/>
    </source>
</evidence>
<gene>
    <name evidence="3" type="ORF">HMPREF9718_03147</name>
</gene>
<comment type="caution">
    <text evidence="1">Lacks conserved residue(s) required for the propagation of feature annotation.</text>
</comment>
<reference evidence="3 4" key="1">
    <citation type="submission" date="2012-09" db="EMBL/GenBank/DDBJ databases">
        <title>The Genome Sequence of Sphingobium yanoikuyae ATCC 51230.</title>
        <authorList>
            <consortium name="The Broad Institute Genome Sequencing Platform"/>
            <person name="Earl A."/>
            <person name="Ward D."/>
            <person name="Feldgarden M."/>
            <person name="Gevers D."/>
            <person name="Huys G."/>
            <person name="Walker B."/>
            <person name="Young S.K."/>
            <person name="Zeng Q."/>
            <person name="Gargeya S."/>
            <person name="Fitzgerald M."/>
            <person name="Haas B."/>
            <person name="Abouelleil A."/>
            <person name="Alvarado L."/>
            <person name="Arachchi H.M."/>
            <person name="Berlin A.M."/>
            <person name="Chapman S.B."/>
            <person name="Goldberg J."/>
            <person name="Griggs A."/>
            <person name="Gujja S."/>
            <person name="Hansen M."/>
            <person name="Howarth C."/>
            <person name="Imamovic A."/>
            <person name="Larimer J."/>
            <person name="McCowen C."/>
            <person name="Montmayeur A."/>
            <person name="Murphy C."/>
            <person name="Neiman D."/>
            <person name="Pearson M."/>
            <person name="Priest M."/>
            <person name="Roberts A."/>
            <person name="Saif S."/>
            <person name="Shea T."/>
            <person name="Sisk P."/>
            <person name="Sykes S."/>
            <person name="Wortman J."/>
            <person name="Nusbaum C."/>
            <person name="Birren B."/>
        </authorList>
    </citation>
    <scope>NUCLEOTIDE SEQUENCE [LARGE SCALE GENOMIC DNA]</scope>
    <source>
        <strain evidence="3 4">ATCC 51230</strain>
    </source>
</reference>
<dbReference type="Gene3D" id="3.40.50.2300">
    <property type="match status" value="1"/>
</dbReference>
<sequence length="67" mass="7269">MMPVMTGLDLASAVRAEGQICDVPIILVSGAQAQIGRSHPDLFQAVVDKPYNDQTLLTEVRRLMANC</sequence>
<accession>K9CTR6</accession>
<dbReference type="PROSITE" id="PS50110">
    <property type="entry name" value="RESPONSE_REGULATORY"/>
    <property type="match status" value="1"/>
</dbReference>
<evidence type="ECO:0000313" key="3">
    <source>
        <dbReference type="EMBL" id="EKU75619.1"/>
    </source>
</evidence>
<proteinExistence type="predicted"/>
<comment type="caution">
    <text evidence="3">The sequence shown here is derived from an EMBL/GenBank/DDBJ whole genome shotgun (WGS) entry which is preliminary data.</text>
</comment>
<dbReference type="InterPro" id="IPR001789">
    <property type="entry name" value="Sig_transdc_resp-reg_receiver"/>
</dbReference>
<dbReference type="AlphaFoldDB" id="K9CTR6"/>
<dbReference type="InterPro" id="IPR011006">
    <property type="entry name" value="CheY-like_superfamily"/>
</dbReference>
<dbReference type="GO" id="GO:0000160">
    <property type="term" value="P:phosphorelay signal transduction system"/>
    <property type="evidence" value="ECO:0007669"/>
    <property type="project" value="InterPro"/>
</dbReference>
<evidence type="ECO:0000313" key="4">
    <source>
        <dbReference type="Proteomes" id="UP000009887"/>
    </source>
</evidence>
<dbReference type="HOGENOM" id="CLU_2810255_0_0_5"/>
<evidence type="ECO:0000259" key="2">
    <source>
        <dbReference type="PROSITE" id="PS50110"/>
    </source>
</evidence>
<dbReference type="Proteomes" id="UP000009887">
    <property type="component" value="Unassembled WGS sequence"/>
</dbReference>
<organism evidence="3 4">
    <name type="scientific">Sphingobium yanoikuyae ATCC 51230</name>
    <dbReference type="NCBI Taxonomy" id="883163"/>
    <lineage>
        <taxon>Bacteria</taxon>
        <taxon>Pseudomonadati</taxon>
        <taxon>Pseudomonadota</taxon>
        <taxon>Alphaproteobacteria</taxon>
        <taxon>Sphingomonadales</taxon>
        <taxon>Sphingomonadaceae</taxon>
        <taxon>Sphingobium</taxon>
    </lineage>
</organism>
<dbReference type="SUPFAM" id="SSF52172">
    <property type="entry name" value="CheY-like"/>
    <property type="match status" value="1"/>
</dbReference>
<dbReference type="EMBL" id="AGZU01000008">
    <property type="protein sequence ID" value="EKU75619.1"/>
    <property type="molecule type" value="Genomic_DNA"/>
</dbReference>
<protein>
    <recommendedName>
        <fullName evidence="2">Response regulatory domain-containing protein</fullName>
    </recommendedName>
</protein>
<dbReference type="PATRIC" id="fig|883163.3.peg.3210"/>
<feature type="domain" description="Response regulatory" evidence="2">
    <location>
        <begin position="1"/>
        <end position="64"/>
    </location>
</feature>